<keyword evidence="1 3" id="KW-0597">Phosphoprotein</keyword>
<sequence>MRSSSSYNFLISDDHSVVRQGVSLIVKDMFLNAQIFQAGNFEDTFKILRETDINLLILDVNFPDGNSLNILPEIKIIQPEIKVLMFSSYDENIYAMRYLNAGASGYLNKESSEEEMKHAIDTIMLSGKFITSKVRDKILDSYISRTPINPLDLLSNREIEVAHLLIKGYSNIDILELLKIKKTTVSTYKRRIFEKLQVDNLPGLIEVFNHYS</sequence>
<feature type="domain" description="Response regulatory" evidence="5">
    <location>
        <begin position="8"/>
        <end position="124"/>
    </location>
</feature>
<dbReference type="InterPro" id="IPR001789">
    <property type="entry name" value="Sig_transdc_resp-reg_receiver"/>
</dbReference>
<keyword evidence="2" id="KW-0238">DNA-binding</keyword>
<gene>
    <name evidence="6" type="ORF">TRV642_3948</name>
</gene>
<protein>
    <submittedName>
        <fullName evidence="6">LuxR family two component transcriptional regulator</fullName>
    </submittedName>
</protein>
<dbReference type="PANTHER" id="PTHR45566">
    <property type="entry name" value="HTH-TYPE TRANSCRIPTIONAL REGULATOR YHJB-RELATED"/>
    <property type="match status" value="1"/>
</dbReference>
<dbReference type="PROSITE" id="PS50110">
    <property type="entry name" value="RESPONSE_REGULATORY"/>
    <property type="match status" value="1"/>
</dbReference>
<dbReference type="KEGG" id="fcs:TRV642_3948"/>
<dbReference type="AlphaFoldDB" id="A0A9W4TKE4"/>
<reference evidence="6" key="1">
    <citation type="submission" date="2022-09" db="EMBL/GenBank/DDBJ databases">
        <authorList>
            <person name="Duchaud E."/>
        </authorList>
    </citation>
    <scope>NUCLEOTIDE SEQUENCE</scope>
    <source>
        <strain evidence="6">TRV642</strain>
    </source>
</reference>
<evidence type="ECO:0000313" key="7">
    <source>
        <dbReference type="Proteomes" id="UP001152749"/>
    </source>
</evidence>
<organism evidence="6 7">
    <name type="scientific">Flavobacterium collinsii</name>
    <dbReference type="NCBI Taxonomy" id="1114861"/>
    <lineage>
        <taxon>Bacteria</taxon>
        <taxon>Pseudomonadati</taxon>
        <taxon>Bacteroidota</taxon>
        <taxon>Flavobacteriia</taxon>
        <taxon>Flavobacteriales</taxon>
        <taxon>Flavobacteriaceae</taxon>
        <taxon>Flavobacterium</taxon>
    </lineage>
</organism>
<dbReference type="Gene3D" id="3.40.50.2300">
    <property type="match status" value="1"/>
</dbReference>
<evidence type="ECO:0000256" key="1">
    <source>
        <dbReference type="ARBA" id="ARBA00022553"/>
    </source>
</evidence>
<evidence type="ECO:0000313" key="6">
    <source>
        <dbReference type="EMBL" id="CAI2768675.1"/>
    </source>
</evidence>
<evidence type="ECO:0000256" key="2">
    <source>
        <dbReference type="ARBA" id="ARBA00023125"/>
    </source>
</evidence>
<dbReference type="InterPro" id="IPR051015">
    <property type="entry name" value="EvgA-like"/>
</dbReference>
<dbReference type="SMART" id="SM00448">
    <property type="entry name" value="REC"/>
    <property type="match status" value="1"/>
</dbReference>
<dbReference type="InterPro" id="IPR058245">
    <property type="entry name" value="NreC/VraR/RcsB-like_REC"/>
</dbReference>
<name>A0A9W4TKE4_9FLAO</name>
<feature type="modified residue" description="4-aspartylphosphate" evidence="3">
    <location>
        <position position="59"/>
    </location>
</feature>
<dbReference type="RefSeq" id="WP_263361255.1">
    <property type="nucleotide sequence ID" value="NZ_OX336425.1"/>
</dbReference>
<dbReference type="InterPro" id="IPR011006">
    <property type="entry name" value="CheY-like_superfamily"/>
</dbReference>
<dbReference type="CDD" id="cd06170">
    <property type="entry name" value="LuxR_C_like"/>
    <property type="match status" value="1"/>
</dbReference>
<evidence type="ECO:0000259" key="5">
    <source>
        <dbReference type="PROSITE" id="PS50110"/>
    </source>
</evidence>
<evidence type="ECO:0000256" key="3">
    <source>
        <dbReference type="PROSITE-ProRule" id="PRU00169"/>
    </source>
</evidence>
<dbReference type="SUPFAM" id="SSF52172">
    <property type="entry name" value="CheY-like"/>
    <property type="match status" value="1"/>
</dbReference>
<dbReference type="CDD" id="cd17535">
    <property type="entry name" value="REC_NarL-like"/>
    <property type="match status" value="1"/>
</dbReference>
<dbReference type="SMART" id="SM00421">
    <property type="entry name" value="HTH_LUXR"/>
    <property type="match status" value="1"/>
</dbReference>
<feature type="domain" description="HTH luxR-type" evidence="4">
    <location>
        <begin position="147"/>
        <end position="212"/>
    </location>
</feature>
<dbReference type="PANTHER" id="PTHR45566:SF1">
    <property type="entry name" value="HTH-TYPE TRANSCRIPTIONAL REGULATOR YHJB-RELATED"/>
    <property type="match status" value="1"/>
</dbReference>
<dbReference type="Pfam" id="PF00196">
    <property type="entry name" value="GerE"/>
    <property type="match status" value="1"/>
</dbReference>
<dbReference type="PROSITE" id="PS50043">
    <property type="entry name" value="HTH_LUXR_2"/>
    <property type="match status" value="1"/>
</dbReference>
<dbReference type="EMBL" id="OX336425">
    <property type="protein sequence ID" value="CAI2768675.1"/>
    <property type="molecule type" value="Genomic_DNA"/>
</dbReference>
<dbReference type="Pfam" id="PF00072">
    <property type="entry name" value="Response_reg"/>
    <property type="match status" value="1"/>
</dbReference>
<dbReference type="Proteomes" id="UP001152749">
    <property type="component" value="Chromosome"/>
</dbReference>
<dbReference type="SUPFAM" id="SSF46894">
    <property type="entry name" value="C-terminal effector domain of the bipartite response regulators"/>
    <property type="match status" value="1"/>
</dbReference>
<evidence type="ECO:0000259" key="4">
    <source>
        <dbReference type="PROSITE" id="PS50043"/>
    </source>
</evidence>
<dbReference type="PRINTS" id="PR00038">
    <property type="entry name" value="HTHLUXR"/>
</dbReference>
<dbReference type="GO" id="GO:0003677">
    <property type="term" value="F:DNA binding"/>
    <property type="evidence" value="ECO:0007669"/>
    <property type="project" value="UniProtKB-KW"/>
</dbReference>
<dbReference type="InterPro" id="IPR000792">
    <property type="entry name" value="Tscrpt_reg_LuxR_C"/>
</dbReference>
<dbReference type="GO" id="GO:0006355">
    <property type="term" value="P:regulation of DNA-templated transcription"/>
    <property type="evidence" value="ECO:0007669"/>
    <property type="project" value="InterPro"/>
</dbReference>
<dbReference type="InterPro" id="IPR016032">
    <property type="entry name" value="Sig_transdc_resp-reg_C-effctor"/>
</dbReference>
<dbReference type="GO" id="GO:0000160">
    <property type="term" value="P:phosphorelay signal transduction system"/>
    <property type="evidence" value="ECO:0007669"/>
    <property type="project" value="InterPro"/>
</dbReference>
<accession>A0A9W4TKE4</accession>
<proteinExistence type="predicted"/>